<gene>
    <name evidence="3" type="ORF">C6569_00240</name>
</gene>
<dbReference type="GO" id="GO:0016787">
    <property type="term" value="F:hydrolase activity"/>
    <property type="evidence" value="ECO:0007669"/>
    <property type="project" value="UniProtKB-KW"/>
</dbReference>
<evidence type="ECO:0000259" key="2">
    <source>
        <dbReference type="Pfam" id="PF07859"/>
    </source>
</evidence>
<protein>
    <submittedName>
        <fullName evidence="3">Alpha/beta hydrolase</fullName>
    </submittedName>
</protein>
<sequence>MIDLTSALGPSFDAGKAPADALAVNAAILKRLESWDNWAHPPAVIRQMRREGRGAFPAPIPSPRARTITMDGPHGPIDLRIIAPENPKGVYVHIHGGGWVLGSVDQQDQWLERFADRAGMACVSIDYRLAPEHPYPQGPDDCEAAALWIAGEAKRLFGTDRLVIGGESAGAHLAAVTLLRLRDRHGVMPFRAANLHAGCYDLALTPSVRRWGAEKLVLNTRDIEMFVRHFLVQGGDVRNPDISPLHADLKGLPPALFTVGSLDPLVDDTLFMAPRWAAAGNRATLEVYAGGCHVFIGFPGSNTDRCLERIETFMGEACAD</sequence>
<dbReference type="InterPro" id="IPR029058">
    <property type="entry name" value="AB_hydrolase_fold"/>
</dbReference>
<accession>A0A2S0N6A2</accession>
<name>A0A2S0N6A2_9HYPH</name>
<dbReference type="InterPro" id="IPR013094">
    <property type="entry name" value="AB_hydrolase_3"/>
</dbReference>
<dbReference type="OrthoDB" id="9806180at2"/>
<dbReference type="EMBL" id="CP027668">
    <property type="protein sequence ID" value="AVO43636.1"/>
    <property type="molecule type" value="Genomic_DNA"/>
</dbReference>
<keyword evidence="1 3" id="KW-0378">Hydrolase</keyword>
<organism evidence="3 4">
    <name type="scientific">Phreatobacter cathodiphilus</name>
    <dbReference type="NCBI Taxonomy" id="1868589"/>
    <lineage>
        <taxon>Bacteria</taxon>
        <taxon>Pseudomonadati</taxon>
        <taxon>Pseudomonadota</taxon>
        <taxon>Alphaproteobacteria</taxon>
        <taxon>Hyphomicrobiales</taxon>
        <taxon>Phreatobacteraceae</taxon>
        <taxon>Phreatobacter</taxon>
    </lineage>
</organism>
<dbReference type="KEGG" id="phr:C6569_00240"/>
<keyword evidence="4" id="KW-1185">Reference proteome</keyword>
<dbReference type="PANTHER" id="PTHR48081">
    <property type="entry name" value="AB HYDROLASE SUPERFAMILY PROTEIN C4A8.06C"/>
    <property type="match status" value="1"/>
</dbReference>
<evidence type="ECO:0000313" key="3">
    <source>
        <dbReference type="EMBL" id="AVO43636.1"/>
    </source>
</evidence>
<dbReference type="InterPro" id="IPR050300">
    <property type="entry name" value="GDXG_lipolytic_enzyme"/>
</dbReference>
<reference evidence="3 4" key="1">
    <citation type="submission" date="2018-03" db="EMBL/GenBank/DDBJ databases">
        <title>Genome sequencing of Phreatobacter sp.</title>
        <authorList>
            <person name="Kim S.-J."/>
            <person name="Heo J."/>
            <person name="Kwon S.-W."/>
        </authorList>
    </citation>
    <scope>NUCLEOTIDE SEQUENCE [LARGE SCALE GENOMIC DNA]</scope>
    <source>
        <strain evidence="3 4">S-12</strain>
    </source>
</reference>
<dbReference type="AlphaFoldDB" id="A0A2S0N6A2"/>
<dbReference type="PANTHER" id="PTHR48081:SF8">
    <property type="entry name" value="ALPHA_BETA HYDROLASE FOLD-3 DOMAIN-CONTAINING PROTEIN-RELATED"/>
    <property type="match status" value="1"/>
</dbReference>
<evidence type="ECO:0000313" key="4">
    <source>
        <dbReference type="Proteomes" id="UP000237889"/>
    </source>
</evidence>
<dbReference type="Pfam" id="PF07859">
    <property type="entry name" value="Abhydrolase_3"/>
    <property type="match status" value="1"/>
</dbReference>
<dbReference type="Gene3D" id="3.40.50.1820">
    <property type="entry name" value="alpha/beta hydrolase"/>
    <property type="match status" value="1"/>
</dbReference>
<dbReference type="Proteomes" id="UP000237889">
    <property type="component" value="Chromosome"/>
</dbReference>
<dbReference type="RefSeq" id="WP_106746966.1">
    <property type="nucleotide sequence ID" value="NZ_CP027668.1"/>
</dbReference>
<feature type="domain" description="Alpha/beta hydrolase fold-3" evidence="2">
    <location>
        <begin position="92"/>
        <end position="296"/>
    </location>
</feature>
<dbReference type="SUPFAM" id="SSF53474">
    <property type="entry name" value="alpha/beta-Hydrolases"/>
    <property type="match status" value="1"/>
</dbReference>
<evidence type="ECO:0000256" key="1">
    <source>
        <dbReference type="ARBA" id="ARBA00022801"/>
    </source>
</evidence>
<proteinExistence type="predicted"/>